<dbReference type="KEGG" id="wfu:AXE80_04660"/>
<dbReference type="AlphaFoldDB" id="A0A1B1Y4C4"/>
<dbReference type="STRING" id="1790137.AXE80_04660"/>
<keyword evidence="1" id="KW-0812">Transmembrane</keyword>
<keyword evidence="3" id="KW-1185">Reference proteome</keyword>
<proteinExistence type="predicted"/>
<dbReference type="Proteomes" id="UP000092967">
    <property type="component" value="Chromosome"/>
</dbReference>
<dbReference type="OrthoDB" id="1189820at2"/>
<evidence type="ECO:0000313" key="3">
    <source>
        <dbReference type="Proteomes" id="UP000092967"/>
    </source>
</evidence>
<evidence type="ECO:0000256" key="1">
    <source>
        <dbReference type="SAM" id="Phobius"/>
    </source>
</evidence>
<feature type="transmembrane region" description="Helical" evidence="1">
    <location>
        <begin position="31"/>
        <end position="50"/>
    </location>
</feature>
<feature type="transmembrane region" description="Helical" evidence="1">
    <location>
        <begin position="70"/>
        <end position="93"/>
    </location>
</feature>
<gene>
    <name evidence="2" type="ORF">AXE80_04660</name>
</gene>
<name>A0A1B1Y4C4_9FLAO</name>
<evidence type="ECO:0000313" key="2">
    <source>
        <dbReference type="EMBL" id="ANW95610.1"/>
    </source>
</evidence>
<feature type="transmembrane region" description="Helical" evidence="1">
    <location>
        <begin position="6"/>
        <end position="24"/>
    </location>
</feature>
<reference evidence="2 3" key="1">
    <citation type="submission" date="2016-02" db="EMBL/GenBank/DDBJ databases">
        <authorList>
            <person name="Wen L."/>
            <person name="He K."/>
            <person name="Yang H."/>
        </authorList>
    </citation>
    <scope>NUCLEOTIDE SEQUENCE [LARGE SCALE GENOMIC DNA]</scope>
    <source>
        <strain evidence="2 3">CZ1127</strain>
    </source>
</reference>
<sequence>MTETSISLLSILVGIVASNIYAYFSNSKDFGITGNTILGVFGSILFIKSFSRLGFSPSDIMQYHELNIGLFSINILVSALGGILFFLLVKYLYQKASSN</sequence>
<keyword evidence="1" id="KW-0472">Membrane</keyword>
<organism evidence="2 3">
    <name type="scientific">Wenyingzhuangia fucanilytica</name>
    <dbReference type="NCBI Taxonomy" id="1790137"/>
    <lineage>
        <taxon>Bacteria</taxon>
        <taxon>Pseudomonadati</taxon>
        <taxon>Bacteroidota</taxon>
        <taxon>Flavobacteriia</taxon>
        <taxon>Flavobacteriales</taxon>
        <taxon>Flavobacteriaceae</taxon>
        <taxon>Wenyingzhuangia</taxon>
    </lineage>
</organism>
<dbReference type="RefSeq" id="WP_068824909.1">
    <property type="nucleotide sequence ID" value="NZ_CP014224.1"/>
</dbReference>
<protein>
    <submittedName>
        <fullName evidence="2">Uncharacterized protein</fullName>
    </submittedName>
</protein>
<dbReference type="EMBL" id="CP014224">
    <property type="protein sequence ID" value="ANW95610.1"/>
    <property type="molecule type" value="Genomic_DNA"/>
</dbReference>
<keyword evidence="1" id="KW-1133">Transmembrane helix</keyword>
<accession>A0A1B1Y4C4</accession>